<dbReference type="Proteomes" id="UP000886818">
    <property type="component" value="Chromosome"/>
</dbReference>
<dbReference type="InterPro" id="IPR000182">
    <property type="entry name" value="GNAT_dom"/>
</dbReference>
<evidence type="ECO:0000259" key="1">
    <source>
        <dbReference type="PROSITE" id="PS51186"/>
    </source>
</evidence>
<dbReference type="PROSITE" id="PS51186">
    <property type="entry name" value="GNAT"/>
    <property type="match status" value="1"/>
</dbReference>
<keyword evidence="2" id="KW-0012">Acyltransferase</keyword>
<dbReference type="EC" id="2.3.1.-" evidence="2"/>
<dbReference type="EMBL" id="CP078093">
    <property type="protein sequence ID" value="QXM06060.1"/>
    <property type="molecule type" value="Genomic_DNA"/>
</dbReference>
<proteinExistence type="predicted"/>
<name>A0ABX8RAH4_9CLOT</name>
<protein>
    <submittedName>
        <fullName evidence="2">GNAT family N-acetyltransferase</fullName>
        <ecNumber evidence="2">2.3.1.-</ecNumber>
    </submittedName>
</protein>
<keyword evidence="3" id="KW-1185">Reference proteome</keyword>
<organism evidence="2 3">
    <name type="scientific">Crassaminicella indica</name>
    <dbReference type="NCBI Taxonomy" id="2855394"/>
    <lineage>
        <taxon>Bacteria</taxon>
        <taxon>Bacillati</taxon>
        <taxon>Bacillota</taxon>
        <taxon>Clostridia</taxon>
        <taxon>Eubacteriales</taxon>
        <taxon>Clostridiaceae</taxon>
        <taxon>Crassaminicella</taxon>
    </lineage>
</organism>
<dbReference type="GO" id="GO:0016746">
    <property type="term" value="F:acyltransferase activity"/>
    <property type="evidence" value="ECO:0007669"/>
    <property type="project" value="UniProtKB-KW"/>
</dbReference>
<accession>A0ABX8RAH4</accession>
<evidence type="ECO:0000313" key="3">
    <source>
        <dbReference type="Proteomes" id="UP000886818"/>
    </source>
</evidence>
<dbReference type="RefSeq" id="WP_218282757.1">
    <property type="nucleotide sequence ID" value="NZ_CP078093.1"/>
</dbReference>
<reference evidence="2" key="1">
    <citation type="submission" date="2021-07" db="EMBL/GenBank/DDBJ databases">
        <title>Complete genome sequence of Crassaminicella sp. 143-21, isolated from a deep-sea hydrothermal vent.</title>
        <authorList>
            <person name="Li X."/>
        </authorList>
    </citation>
    <scope>NUCLEOTIDE SEQUENCE</scope>
    <source>
        <strain evidence="2">143-21</strain>
    </source>
</reference>
<evidence type="ECO:0000313" key="2">
    <source>
        <dbReference type="EMBL" id="QXM06060.1"/>
    </source>
</evidence>
<feature type="domain" description="N-acetyltransferase" evidence="1">
    <location>
        <begin position="2"/>
        <end position="134"/>
    </location>
</feature>
<sequence>MLEIKSASQKEIYIIKKLIKESNLDIEEIEDYIKNCMVAYDNKQPVAAAGFIPIEDMAIIKFVVVSKNRRREYLGDGIVKAILNLADKMGIKKVFVNTDKEEQFFIKLGFKEVALEELKKDCSKGHIINQLNEKKLLYVALPDYFLKACKFHK</sequence>
<dbReference type="Pfam" id="PF13508">
    <property type="entry name" value="Acetyltransf_7"/>
    <property type="match status" value="1"/>
</dbReference>
<gene>
    <name evidence="2" type="ORF">KVH43_12010</name>
</gene>
<keyword evidence="2" id="KW-0808">Transferase</keyword>